<dbReference type="Proteomes" id="UP000241848">
    <property type="component" value="Unassembled WGS sequence"/>
</dbReference>
<dbReference type="PANTHER" id="PTHR11820:SF7">
    <property type="entry name" value="ACYLPYRUVASE FAHD1, MITOCHONDRIAL"/>
    <property type="match status" value="1"/>
</dbReference>
<dbReference type="Gene3D" id="3.90.850.10">
    <property type="entry name" value="Fumarylacetoacetase-like, C-terminal domain"/>
    <property type="match status" value="1"/>
</dbReference>
<evidence type="ECO:0000259" key="3">
    <source>
        <dbReference type="Pfam" id="PF01557"/>
    </source>
</evidence>
<accession>A0A2T2WHF0</accession>
<dbReference type="InterPro" id="IPR011234">
    <property type="entry name" value="Fumarylacetoacetase-like_C"/>
</dbReference>
<dbReference type="PANTHER" id="PTHR11820">
    <property type="entry name" value="ACYLPYRUVASE"/>
    <property type="match status" value="1"/>
</dbReference>
<dbReference type="GO" id="GO:0018773">
    <property type="term" value="F:acetylpyruvate hydrolase activity"/>
    <property type="evidence" value="ECO:0007669"/>
    <property type="project" value="TreeGrafter"/>
</dbReference>
<comment type="similarity">
    <text evidence="1">Belongs to the FAH family.</text>
</comment>
<gene>
    <name evidence="4" type="ORF">C7B45_10050</name>
</gene>
<sequence>MKIAVFNDYRIGVVDGEVLVDVTDACPQYSREWPQVFMLPFIAQFEAIRPRLTQMVERRAKTVPLSQATLHAPVLYPTKILAAPVNYRLHQKEMTGAGAVYEGMTLHTVEEYGVFLKPSSSLVGSGQIIELPLDGRRTDHEAEVGVVIGRQGRNILRDEALNYIFGYTGVMDITVRGQEDRTYRKGFDTFTPMGPYVVTADEMTAHDDIAFELTVDGVVRQKSSTRELLFDIPRLIELASYQMTLYPGDIISTGTPAGVGPLQLGNTVELVVQGVGALTLTVVQVHPSSRRGLDR</sequence>
<evidence type="ECO:0000256" key="1">
    <source>
        <dbReference type="ARBA" id="ARBA00010211"/>
    </source>
</evidence>
<dbReference type="Pfam" id="PF01557">
    <property type="entry name" value="FAA_hydrolase"/>
    <property type="match status" value="1"/>
</dbReference>
<organism evidence="4 5">
    <name type="scientific">Sulfobacillus acidophilus</name>
    <dbReference type="NCBI Taxonomy" id="53633"/>
    <lineage>
        <taxon>Bacteria</taxon>
        <taxon>Bacillati</taxon>
        <taxon>Bacillota</taxon>
        <taxon>Clostridia</taxon>
        <taxon>Eubacteriales</taxon>
        <taxon>Clostridiales Family XVII. Incertae Sedis</taxon>
        <taxon>Sulfobacillus</taxon>
    </lineage>
</organism>
<protein>
    <submittedName>
        <fullName evidence="4">FAA hydrolase family protein</fullName>
    </submittedName>
</protein>
<dbReference type="GO" id="GO:0046872">
    <property type="term" value="F:metal ion binding"/>
    <property type="evidence" value="ECO:0007669"/>
    <property type="project" value="UniProtKB-KW"/>
</dbReference>
<name>A0A2T2WHF0_9FIRM</name>
<keyword evidence="2" id="KW-0479">Metal-binding</keyword>
<dbReference type="InterPro" id="IPR036663">
    <property type="entry name" value="Fumarylacetoacetase_C_sf"/>
</dbReference>
<dbReference type="EMBL" id="PXYV01000030">
    <property type="protein sequence ID" value="PSR21650.1"/>
    <property type="molecule type" value="Genomic_DNA"/>
</dbReference>
<reference evidence="4 5" key="1">
    <citation type="journal article" date="2014" name="BMC Genomics">
        <title>Comparison of environmental and isolate Sulfobacillus genomes reveals diverse carbon, sulfur, nitrogen, and hydrogen metabolisms.</title>
        <authorList>
            <person name="Justice N.B."/>
            <person name="Norman A."/>
            <person name="Brown C.T."/>
            <person name="Singh A."/>
            <person name="Thomas B.C."/>
            <person name="Banfield J.F."/>
        </authorList>
    </citation>
    <scope>NUCLEOTIDE SEQUENCE [LARGE SCALE GENOMIC DNA]</scope>
    <source>
        <strain evidence="4">AMDSBA3</strain>
    </source>
</reference>
<dbReference type="SUPFAM" id="SSF56529">
    <property type="entry name" value="FAH"/>
    <property type="match status" value="1"/>
</dbReference>
<feature type="domain" description="Fumarylacetoacetase-like C-terminal" evidence="3">
    <location>
        <begin position="79"/>
        <end position="283"/>
    </location>
</feature>
<comment type="caution">
    <text evidence="4">The sequence shown here is derived from an EMBL/GenBank/DDBJ whole genome shotgun (WGS) entry which is preliminary data.</text>
</comment>
<evidence type="ECO:0000313" key="4">
    <source>
        <dbReference type="EMBL" id="PSR21650.1"/>
    </source>
</evidence>
<evidence type="ECO:0000256" key="2">
    <source>
        <dbReference type="ARBA" id="ARBA00022723"/>
    </source>
</evidence>
<dbReference type="AlphaFoldDB" id="A0A2T2WHF0"/>
<proteinExistence type="inferred from homology"/>
<keyword evidence="4" id="KW-0378">Hydrolase</keyword>
<evidence type="ECO:0000313" key="5">
    <source>
        <dbReference type="Proteomes" id="UP000241848"/>
    </source>
</evidence>